<comment type="caution">
    <text evidence="1">The sequence shown here is derived from an EMBL/GenBank/DDBJ whole genome shotgun (WGS) entry which is preliminary data.</text>
</comment>
<name>A0ABP6ZJR0_9ACTN</name>
<protein>
    <recommendedName>
        <fullName evidence="3">YdhG-like domain-containing protein</fullName>
    </recommendedName>
</protein>
<proteinExistence type="predicted"/>
<evidence type="ECO:0000313" key="2">
    <source>
        <dbReference type="Proteomes" id="UP001501490"/>
    </source>
</evidence>
<dbReference type="Proteomes" id="UP001501490">
    <property type="component" value="Unassembled WGS sequence"/>
</dbReference>
<organism evidence="1 2">
    <name type="scientific">Microlunatus ginsengisoli</name>
    <dbReference type="NCBI Taxonomy" id="363863"/>
    <lineage>
        <taxon>Bacteria</taxon>
        <taxon>Bacillati</taxon>
        <taxon>Actinomycetota</taxon>
        <taxon>Actinomycetes</taxon>
        <taxon>Propionibacteriales</taxon>
        <taxon>Propionibacteriaceae</taxon>
        <taxon>Microlunatus</taxon>
    </lineage>
</organism>
<reference evidence="2" key="1">
    <citation type="journal article" date="2019" name="Int. J. Syst. Evol. Microbiol.">
        <title>The Global Catalogue of Microorganisms (GCM) 10K type strain sequencing project: providing services to taxonomists for standard genome sequencing and annotation.</title>
        <authorList>
            <consortium name="The Broad Institute Genomics Platform"/>
            <consortium name="The Broad Institute Genome Sequencing Center for Infectious Disease"/>
            <person name="Wu L."/>
            <person name="Ma J."/>
        </authorList>
    </citation>
    <scope>NUCLEOTIDE SEQUENCE [LARGE SCALE GENOMIC DNA]</scope>
    <source>
        <strain evidence="2">JCM 16929</strain>
    </source>
</reference>
<evidence type="ECO:0008006" key="3">
    <source>
        <dbReference type="Google" id="ProtNLM"/>
    </source>
</evidence>
<accession>A0ABP6ZJR0</accession>
<sequence length="155" mass="17158">MKRYCQPVDPEAELDGFIAKFAPAMQAQIRGCRKAMRERFPGAIQMVYDNYNFLVIGFGPTERPSDAPFSLAADRTRVNLCFLQRATELADPAGLLRGEGKVVRSVRLAGPDDLARPELRALIDAAVPLARVPMDTSPGFRLVIKSVSATQRPRR</sequence>
<dbReference type="EMBL" id="BAABAB010000007">
    <property type="protein sequence ID" value="GAA3610920.1"/>
    <property type="molecule type" value="Genomic_DNA"/>
</dbReference>
<gene>
    <name evidence="1" type="ORF">GCM10022236_10780</name>
</gene>
<keyword evidence="2" id="KW-1185">Reference proteome</keyword>
<evidence type="ECO:0000313" key="1">
    <source>
        <dbReference type="EMBL" id="GAA3610920.1"/>
    </source>
</evidence>